<proteinExistence type="predicted"/>
<feature type="domain" description="SnoaL-like" evidence="1">
    <location>
        <begin position="21"/>
        <end position="125"/>
    </location>
</feature>
<dbReference type="InterPro" id="IPR037401">
    <property type="entry name" value="SnoaL-like"/>
</dbReference>
<evidence type="ECO:0000313" key="3">
    <source>
        <dbReference type="Proteomes" id="UP000639606"/>
    </source>
</evidence>
<name>A0A918AT18_9PSEU</name>
<protein>
    <recommendedName>
        <fullName evidence="1">SnoaL-like domain-containing protein</fullName>
    </recommendedName>
</protein>
<evidence type="ECO:0000259" key="1">
    <source>
        <dbReference type="Pfam" id="PF12680"/>
    </source>
</evidence>
<dbReference type="InterPro" id="IPR032710">
    <property type="entry name" value="NTF2-like_dom_sf"/>
</dbReference>
<accession>A0A918AT18</accession>
<reference evidence="2" key="1">
    <citation type="journal article" date="2014" name="Int. J. Syst. Evol. Microbiol.">
        <title>Complete genome sequence of Corynebacterium casei LMG S-19264T (=DSM 44701T), isolated from a smear-ripened cheese.</title>
        <authorList>
            <consortium name="US DOE Joint Genome Institute (JGI-PGF)"/>
            <person name="Walter F."/>
            <person name="Albersmeier A."/>
            <person name="Kalinowski J."/>
            <person name="Ruckert C."/>
        </authorList>
    </citation>
    <scope>NUCLEOTIDE SEQUENCE</scope>
    <source>
        <strain evidence="2">JCM 3313</strain>
    </source>
</reference>
<sequence>MTREHVPRREWGGAMSAEVIDRFFKSSGAGDIETAVECFAEDGQWITPDGDGLGTVHTKDEIGDLINSLNAMREKMIASGVDGKFEPPIMLGENLGLVRWTVETTEGKVVNRGVDLFVLSDGKIVLKDVYRKI</sequence>
<comment type="caution">
    <text evidence="2">The sequence shown here is derived from an EMBL/GenBank/DDBJ whole genome shotgun (WGS) entry which is preliminary data.</text>
</comment>
<dbReference type="SUPFAM" id="SSF54427">
    <property type="entry name" value="NTF2-like"/>
    <property type="match status" value="1"/>
</dbReference>
<keyword evidence="3" id="KW-1185">Reference proteome</keyword>
<dbReference type="Proteomes" id="UP000639606">
    <property type="component" value="Unassembled WGS sequence"/>
</dbReference>
<dbReference type="Gene3D" id="3.10.450.50">
    <property type="match status" value="1"/>
</dbReference>
<dbReference type="CDD" id="cd06225">
    <property type="entry name" value="HAMP"/>
    <property type="match status" value="1"/>
</dbReference>
<reference evidence="2" key="2">
    <citation type="submission" date="2020-09" db="EMBL/GenBank/DDBJ databases">
        <authorList>
            <person name="Sun Q."/>
            <person name="Ohkuma M."/>
        </authorList>
    </citation>
    <scope>NUCLEOTIDE SEQUENCE</scope>
    <source>
        <strain evidence="2">JCM 3313</strain>
    </source>
</reference>
<dbReference type="Pfam" id="PF12680">
    <property type="entry name" value="SnoaL_2"/>
    <property type="match status" value="1"/>
</dbReference>
<organism evidence="2 3">
    <name type="scientific">Saccharothrix coeruleofusca</name>
    <dbReference type="NCBI Taxonomy" id="33919"/>
    <lineage>
        <taxon>Bacteria</taxon>
        <taxon>Bacillati</taxon>
        <taxon>Actinomycetota</taxon>
        <taxon>Actinomycetes</taxon>
        <taxon>Pseudonocardiales</taxon>
        <taxon>Pseudonocardiaceae</taxon>
        <taxon>Saccharothrix</taxon>
    </lineage>
</organism>
<dbReference type="AlphaFoldDB" id="A0A918AT18"/>
<evidence type="ECO:0000313" key="2">
    <source>
        <dbReference type="EMBL" id="GGP81355.1"/>
    </source>
</evidence>
<dbReference type="RefSeq" id="WP_229796297.1">
    <property type="nucleotide sequence ID" value="NZ_BMRG01000021.1"/>
</dbReference>
<dbReference type="EMBL" id="BMRG01000021">
    <property type="protein sequence ID" value="GGP81355.1"/>
    <property type="molecule type" value="Genomic_DNA"/>
</dbReference>
<gene>
    <name evidence="2" type="ORF">GCM10010185_64060</name>
</gene>